<dbReference type="HOGENOM" id="CLU_828780_0_0_11"/>
<dbReference type="SUPFAM" id="SSF53901">
    <property type="entry name" value="Thiolase-like"/>
    <property type="match status" value="1"/>
</dbReference>
<proteinExistence type="predicted"/>
<protein>
    <submittedName>
        <fullName evidence="7">3-oxoacyl-ACP synthase</fullName>
    </submittedName>
</protein>
<keyword evidence="1" id="KW-0963">Cytoplasm</keyword>
<dbReference type="EMBL" id="AWQX01000007">
    <property type="protein sequence ID" value="EST36593.1"/>
    <property type="molecule type" value="Genomic_DNA"/>
</dbReference>
<feature type="region of interest" description="Disordered" evidence="4">
    <location>
        <begin position="335"/>
        <end position="360"/>
    </location>
</feature>
<comment type="caution">
    <text evidence="7">The sequence shown here is derived from an EMBL/GenBank/DDBJ whole genome shotgun (WGS) entry which is preliminary data.</text>
</comment>
<feature type="domain" description="Beta-ketoacyl-[acyl-carrier-protein] synthase III N-terminal" evidence="6">
    <location>
        <begin position="114"/>
        <end position="188"/>
    </location>
</feature>
<evidence type="ECO:0000313" key="7">
    <source>
        <dbReference type="EMBL" id="EST36593.1"/>
    </source>
</evidence>
<dbReference type="Pfam" id="PF08541">
    <property type="entry name" value="ACP_syn_III_C"/>
    <property type="match status" value="1"/>
</dbReference>
<dbReference type="Proteomes" id="UP000017984">
    <property type="component" value="Chromosome"/>
</dbReference>
<dbReference type="GO" id="GO:0004315">
    <property type="term" value="F:3-oxoacyl-[acyl-carrier-protein] synthase activity"/>
    <property type="evidence" value="ECO:0007669"/>
    <property type="project" value="InterPro"/>
</dbReference>
<reference evidence="7 8" key="1">
    <citation type="journal article" date="2014" name="Genome Announc.">
        <title>Draft Genome Sequence of Streptomyces roseochromogenes subsp. oscitans DS 12.976, Producer of the Aminocoumarin Antibiotic Clorobiocin.</title>
        <authorList>
            <person name="Ruckert C."/>
            <person name="Kalinowski J."/>
            <person name="Heide L."/>
            <person name="Apel A.K."/>
        </authorList>
    </citation>
    <scope>NUCLEOTIDE SEQUENCE [LARGE SCALE GENOMIC DNA]</scope>
    <source>
        <strain evidence="7 8">DS 12.976</strain>
    </source>
</reference>
<dbReference type="GO" id="GO:0044550">
    <property type="term" value="P:secondary metabolite biosynthetic process"/>
    <property type="evidence" value="ECO:0007669"/>
    <property type="project" value="TreeGrafter"/>
</dbReference>
<dbReference type="STRING" id="1352936.M878_01520"/>
<keyword evidence="8" id="KW-1185">Reference proteome</keyword>
<evidence type="ECO:0000313" key="8">
    <source>
        <dbReference type="Proteomes" id="UP000017984"/>
    </source>
</evidence>
<dbReference type="Gene3D" id="3.40.47.10">
    <property type="match status" value="1"/>
</dbReference>
<name>V6KX40_STRRC</name>
<gene>
    <name evidence="7" type="ORF">M878_01520</name>
</gene>
<dbReference type="Pfam" id="PF08545">
    <property type="entry name" value="ACP_syn_III"/>
    <property type="match status" value="1"/>
</dbReference>
<accession>V6KX40</accession>
<organism evidence="7 8">
    <name type="scientific">Streptomyces roseochromogenus subsp. oscitans DS 12.976</name>
    <dbReference type="NCBI Taxonomy" id="1352936"/>
    <lineage>
        <taxon>Bacteria</taxon>
        <taxon>Bacillati</taxon>
        <taxon>Actinomycetota</taxon>
        <taxon>Actinomycetes</taxon>
        <taxon>Kitasatosporales</taxon>
        <taxon>Streptomycetaceae</taxon>
        <taxon>Streptomyces</taxon>
    </lineage>
</organism>
<evidence type="ECO:0000256" key="3">
    <source>
        <dbReference type="ARBA" id="ARBA00023315"/>
    </source>
</evidence>
<keyword evidence="3" id="KW-0012">Acyltransferase</keyword>
<dbReference type="InterPro" id="IPR016039">
    <property type="entry name" value="Thiolase-like"/>
</dbReference>
<dbReference type="PATRIC" id="fig|1352936.5.peg.345"/>
<evidence type="ECO:0000256" key="1">
    <source>
        <dbReference type="ARBA" id="ARBA00022490"/>
    </source>
</evidence>
<dbReference type="AlphaFoldDB" id="V6KX40"/>
<sequence>MTTVSLTDVASYLPGEPVPAEFYTDFPGAEDKLRNHPMFKVPPLRHHVARDETNADMVERAVQPLIERHGAAEIRGVDVLLVHSQLPDLPFVGAGTEVARRLGLNPEWLVDVANAGCASFVYMLKLARQILTSTDAKTALICNAQSAAGQWFTQSEVRKLAQAAIPGDGCGVGYVTTSTQSPVLDVETRHIGEYAGDMTVAVDDGRKYWEPGESQLRIGFTDASVAKVLARGNRLVPEVITDLCRRLGVASTDIDVLITNQPNRTFLRNWREALQLPAERHLNTFDAYGNLFGAAIPITLDRAISSGQVEDGDLMVLGGFAHAGDFAGAVAVRWHGGARPPHPRSGAVQSARPHRKPRHR</sequence>
<feature type="domain" description="Beta-ketoacyl-[acyl-carrier-protein] synthase III C-terminal" evidence="5">
    <location>
        <begin position="245"/>
        <end position="334"/>
    </location>
</feature>
<evidence type="ECO:0000259" key="6">
    <source>
        <dbReference type="Pfam" id="PF08545"/>
    </source>
</evidence>
<dbReference type="InterPro" id="IPR013747">
    <property type="entry name" value="ACP_syn_III_C"/>
</dbReference>
<evidence type="ECO:0000256" key="2">
    <source>
        <dbReference type="ARBA" id="ARBA00022679"/>
    </source>
</evidence>
<dbReference type="GO" id="GO:0006633">
    <property type="term" value="P:fatty acid biosynthetic process"/>
    <property type="evidence" value="ECO:0007669"/>
    <property type="project" value="InterPro"/>
</dbReference>
<dbReference type="PANTHER" id="PTHR34069">
    <property type="entry name" value="3-OXOACYL-[ACYL-CARRIER-PROTEIN] SYNTHASE 3"/>
    <property type="match status" value="1"/>
</dbReference>
<evidence type="ECO:0000256" key="4">
    <source>
        <dbReference type="SAM" id="MobiDB-lite"/>
    </source>
</evidence>
<dbReference type="PANTHER" id="PTHR34069:SF2">
    <property type="entry name" value="BETA-KETOACYL-[ACYL-CARRIER-PROTEIN] SYNTHASE III"/>
    <property type="match status" value="1"/>
</dbReference>
<evidence type="ECO:0000259" key="5">
    <source>
        <dbReference type="Pfam" id="PF08541"/>
    </source>
</evidence>
<dbReference type="InterPro" id="IPR013751">
    <property type="entry name" value="ACP_syn_III_N"/>
</dbReference>
<dbReference type="RefSeq" id="WP_023544339.1">
    <property type="nucleotide sequence ID" value="NZ_CM002285.1"/>
</dbReference>
<dbReference type="CDD" id="cd00827">
    <property type="entry name" value="init_cond_enzymes"/>
    <property type="match status" value="1"/>
</dbReference>
<keyword evidence="2" id="KW-0808">Transferase</keyword>